<dbReference type="AlphaFoldDB" id="A0A518ITV0"/>
<evidence type="ECO:0000313" key="2">
    <source>
        <dbReference type="EMBL" id="QDV56517.1"/>
    </source>
</evidence>
<feature type="region of interest" description="Disordered" evidence="1">
    <location>
        <begin position="102"/>
        <end position="129"/>
    </location>
</feature>
<protein>
    <submittedName>
        <fullName evidence="2">Uncharacterized protein</fullName>
    </submittedName>
</protein>
<dbReference type="RefSeq" id="WP_145285046.1">
    <property type="nucleotide sequence ID" value="NZ_CP036318.1"/>
</dbReference>
<keyword evidence="3" id="KW-1185">Reference proteome</keyword>
<dbReference type="EMBL" id="CP036318">
    <property type="protein sequence ID" value="QDV56517.1"/>
    <property type="molecule type" value="Genomic_DNA"/>
</dbReference>
<reference evidence="2 3" key="1">
    <citation type="submission" date="2019-02" db="EMBL/GenBank/DDBJ databases">
        <title>Deep-cultivation of Planctomycetes and their phenomic and genomic characterization uncovers novel biology.</title>
        <authorList>
            <person name="Wiegand S."/>
            <person name="Jogler M."/>
            <person name="Boedeker C."/>
            <person name="Pinto D."/>
            <person name="Vollmers J."/>
            <person name="Rivas-Marin E."/>
            <person name="Kohn T."/>
            <person name="Peeters S.H."/>
            <person name="Heuer A."/>
            <person name="Rast P."/>
            <person name="Oberbeckmann S."/>
            <person name="Bunk B."/>
            <person name="Jeske O."/>
            <person name="Meyerdierks A."/>
            <person name="Storesund J.E."/>
            <person name="Kallscheuer N."/>
            <person name="Luecker S."/>
            <person name="Lage O.M."/>
            <person name="Pohl T."/>
            <person name="Merkel B.J."/>
            <person name="Hornburger P."/>
            <person name="Mueller R.-W."/>
            <person name="Bruemmer F."/>
            <person name="Labrenz M."/>
            <person name="Spormann A.M."/>
            <person name="Op den Camp H."/>
            <person name="Overmann J."/>
            <person name="Amann R."/>
            <person name="Jetten M.S.M."/>
            <person name="Mascher T."/>
            <person name="Medema M.H."/>
            <person name="Devos D.P."/>
            <person name="Kaster A.-K."/>
            <person name="Ovreas L."/>
            <person name="Rohde M."/>
            <person name="Galperin M.Y."/>
            <person name="Jogler C."/>
        </authorList>
    </citation>
    <scope>NUCLEOTIDE SEQUENCE [LARGE SCALE GENOMIC DNA]</scope>
    <source>
        <strain evidence="2 3">Mal33</strain>
    </source>
</reference>
<sequence>MQFSRQALCDAPDRVYDTFPTCFGDVTIRSLTETERCTLDAQNLDADGIYDRKLAIQSRARMVRASIVDPDTKDLALTKDDMPLLIKRSAFVATVYARCLKLNGPSESGPESDTVKNSQTTDDFDSPAE</sequence>
<evidence type="ECO:0000313" key="3">
    <source>
        <dbReference type="Proteomes" id="UP000316770"/>
    </source>
</evidence>
<evidence type="ECO:0000256" key="1">
    <source>
        <dbReference type="SAM" id="MobiDB-lite"/>
    </source>
</evidence>
<gene>
    <name evidence="2" type="ORF">Mal33_25080</name>
</gene>
<name>A0A518ITV0_9BACT</name>
<accession>A0A518ITV0</accession>
<organism evidence="2 3">
    <name type="scientific">Rosistilla oblonga</name>
    <dbReference type="NCBI Taxonomy" id="2527990"/>
    <lineage>
        <taxon>Bacteria</taxon>
        <taxon>Pseudomonadati</taxon>
        <taxon>Planctomycetota</taxon>
        <taxon>Planctomycetia</taxon>
        <taxon>Pirellulales</taxon>
        <taxon>Pirellulaceae</taxon>
        <taxon>Rosistilla</taxon>
    </lineage>
</organism>
<proteinExistence type="predicted"/>
<feature type="compositionally biased region" description="Polar residues" evidence="1">
    <location>
        <begin position="105"/>
        <end position="121"/>
    </location>
</feature>
<dbReference type="Proteomes" id="UP000316770">
    <property type="component" value="Chromosome"/>
</dbReference>